<sequence>MNVRDAYFTIQGVRDLLATERELPSYSQSLPRRLALWRRGFLSRAGVIYDFERYDPAAFLSDYERYVGTKNLNGTWSIALSNKLFFDWLMRSYPDHRMTVYGVVRNGTIHEINEDAGGSLPSAVADGGAALESAVGSGTGAVADAGEWVADRLDEDGKLVLKWVRGGGGNNVLLCSRTDEGYEINGEDHDREALIERVDGLENYLVCEHVEQGPYAAELYPETPNTIRAITMYDEDREEAFVAAAVQRIGTDASGSMDNFSQGGLSAEIDLETGELGPGAQLPRGSDRLEWHVSHPETGARIEGTAIPGWERIREKLLALASDHPMIPYAGWDLVVTDDGGSFKIIEANSYPGLKAMQVHGPLLADDRVRRFYERHGVR</sequence>
<dbReference type="GeneID" id="14403651"/>
<dbReference type="SUPFAM" id="SSF56059">
    <property type="entry name" value="Glutathione synthetase ATP-binding domain-like"/>
    <property type="match status" value="1"/>
</dbReference>
<reference evidence="2 3" key="1">
    <citation type="submission" date="2012-11" db="EMBL/GenBank/DDBJ databases">
        <title>FINISHED of Natronococcus occultus SP4, DSM 3396.</title>
        <authorList>
            <consortium name="DOE Joint Genome Institute"/>
            <person name="Eisen J."/>
            <person name="Huntemann M."/>
            <person name="Wei C.-L."/>
            <person name="Han J."/>
            <person name="Detter J.C."/>
            <person name="Han C."/>
            <person name="Tapia R."/>
            <person name="Chen A."/>
            <person name="Kyrpides N."/>
            <person name="Mavromatis K."/>
            <person name="Markowitz V."/>
            <person name="Szeto E."/>
            <person name="Ivanova N."/>
            <person name="Mikhailova N."/>
            <person name="Ovchinnikova G."/>
            <person name="Pagani I."/>
            <person name="Pati A."/>
            <person name="Goodwin L."/>
            <person name="Nordberg H.P."/>
            <person name="Cantor M.N."/>
            <person name="Hua S.X."/>
            <person name="Woyke T."/>
            <person name="Eisen J."/>
            <person name="Klenk H.-P."/>
            <person name="Klenk H.-P."/>
        </authorList>
    </citation>
    <scope>NUCLEOTIDE SEQUENCE [LARGE SCALE GENOMIC DNA]</scope>
    <source>
        <strain evidence="2 3">SP4</strain>
    </source>
</reference>
<gene>
    <name evidence="2" type="ORF">Natoc_3264</name>
</gene>
<evidence type="ECO:0000259" key="1">
    <source>
        <dbReference type="Pfam" id="PF14397"/>
    </source>
</evidence>
<dbReference type="eggNOG" id="arCOG10731">
    <property type="taxonomic scope" value="Archaea"/>
</dbReference>
<keyword evidence="3" id="KW-1185">Reference proteome</keyword>
<dbReference type="OrthoDB" id="242577at2157"/>
<organism evidence="2 3">
    <name type="scientific">Natronococcus occultus SP4</name>
    <dbReference type="NCBI Taxonomy" id="694430"/>
    <lineage>
        <taxon>Archaea</taxon>
        <taxon>Methanobacteriati</taxon>
        <taxon>Methanobacteriota</taxon>
        <taxon>Stenosarchaea group</taxon>
        <taxon>Halobacteria</taxon>
        <taxon>Halobacteriales</taxon>
        <taxon>Natrialbaceae</taxon>
        <taxon>Natronococcus</taxon>
    </lineage>
</organism>
<dbReference type="Pfam" id="PF14397">
    <property type="entry name" value="ATPgrasp_ST"/>
    <property type="match status" value="1"/>
</dbReference>
<dbReference type="Gene3D" id="3.30.470.20">
    <property type="entry name" value="ATP-grasp fold, B domain"/>
    <property type="match status" value="1"/>
</dbReference>
<evidence type="ECO:0000313" key="2">
    <source>
        <dbReference type="EMBL" id="AGB39002.1"/>
    </source>
</evidence>
<dbReference type="HOGENOM" id="CLU_787414_0_0_2"/>
<dbReference type="STRING" id="694430.Natoc_3264"/>
<dbReference type="KEGG" id="nou:Natoc_3264"/>
<dbReference type="EMBL" id="CP003929">
    <property type="protein sequence ID" value="AGB39002.1"/>
    <property type="molecule type" value="Genomic_DNA"/>
</dbReference>
<dbReference type="RefSeq" id="WP_015322441.1">
    <property type="nucleotide sequence ID" value="NC_019974.1"/>
</dbReference>
<name>L0K124_9EURY</name>
<evidence type="ECO:0000313" key="3">
    <source>
        <dbReference type="Proteomes" id="UP000010878"/>
    </source>
</evidence>
<dbReference type="Proteomes" id="UP000010878">
    <property type="component" value="Chromosome"/>
</dbReference>
<dbReference type="AlphaFoldDB" id="L0K124"/>
<proteinExistence type="predicted"/>
<accession>L0K124</accession>
<feature type="domain" description="Alpha-L-glutamate ligase-related protein ATP-grasp" evidence="1">
    <location>
        <begin position="154"/>
        <end position="359"/>
    </location>
</feature>
<dbReference type="InterPro" id="IPR039523">
    <property type="entry name" value="RimK-rel_E_lig_ATP-grasp"/>
</dbReference>
<protein>
    <recommendedName>
        <fullName evidence="1">Alpha-L-glutamate ligase-related protein ATP-grasp domain-containing protein</fullName>
    </recommendedName>
</protein>